<dbReference type="GO" id="GO:0003677">
    <property type="term" value="F:DNA binding"/>
    <property type="evidence" value="ECO:0007669"/>
    <property type="project" value="UniProtKB-KW"/>
</dbReference>
<dbReference type="SUPFAM" id="SSF52172">
    <property type="entry name" value="CheY-like"/>
    <property type="match status" value="1"/>
</dbReference>
<evidence type="ECO:0000313" key="9">
    <source>
        <dbReference type="Proteomes" id="UP000557772"/>
    </source>
</evidence>
<dbReference type="GO" id="GO:0006355">
    <property type="term" value="P:regulation of DNA-templated transcription"/>
    <property type="evidence" value="ECO:0007669"/>
    <property type="project" value="InterPro"/>
</dbReference>
<dbReference type="PROSITE" id="PS50110">
    <property type="entry name" value="RESPONSE_REGULATORY"/>
    <property type="match status" value="1"/>
</dbReference>
<dbReference type="GO" id="GO:0000160">
    <property type="term" value="P:phosphorelay signal transduction system"/>
    <property type="evidence" value="ECO:0007669"/>
    <property type="project" value="InterPro"/>
</dbReference>
<protein>
    <submittedName>
        <fullName evidence="8">Response regulator transcription factor</fullName>
    </submittedName>
</protein>
<evidence type="ECO:0000259" key="6">
    <source>
        <dbReference type="PROSITE" id="PS50043"/>
    </source>
</evidence>
<dbReference type="Pfam" id="PF00072">
    <property type="entry name" value="Response_reg"/>
    <property type="match status" value="1"/>
</dbReference>
<keyword evidence="9" id="KW-1185">Reference proteome</keyword>
<evidence type="ECO:0000256" key="5">
    <source>
        <dbReference type="PROSITE-ProRule" id="PRU00169"/>
    </source>
</evidence>
<keyword evidence="3" id="KW-0238">DNA-binding</keyword>
<dbReference type="CDD" id="cd06170">
    <property type="entry name" value="LuxR_C_like"/>
    <property type="match status" value="1"/>
</dbReference>
<reference evidence="8 9" key="1">
    <citation type="submission" date="2020-05" db="EMBL/GenBank/DDBJ databases">
        <title>Flexivirga sp. ID2601S isolated from air conditioner.</title>
        <authorList>
            <person name="Kim D.H."/>
        </authorList>
    </citation>
    <scope>NUCLEOTIDE SEQUENCE [LARGE SCALE GENOMIC DNA]</scope>
    <source>
        <strain evidence="8 9">ID2601S</strain>
    </source>
</reference>
<evidence type="ECO:0000256" key="1">
    <source>
        <dbReference type="ARBA" id="ARBA00022553"/>
    </source>
</evidence>
<keyword evidence="4" id="KW-0804">Transcription</keyword>
<keyword evidence="1 5" id="KW-0597">Phosphoprotein</keyword>
<evidence type="ECO:0000313" key="8">
    <source>
        <dbReference type="EMBL" id="NNG40343.1"/>
    </source>
</evidence>
<dbReference type="InterPro" id="IPR058245">
    <property type="entry name" value="NreC/VraR/RcsB-like_REC"/>
</dbReference>
<evidence type="ECO:0000256" key="2">
    <source>
        <dbReference type="ARBA" id="ARBA00023015"/>
    </source>
</evidence>
<dbReference type="InterPro" id="IPR001789">
    <property type="entry name" value="Sig_transdc_resp-reg_receiver"/>
</dbReference>
<dbReference type="EMBL" id="JABENB010000002">
    <property type="protein sequence ID" value="NNG40343.1"/>
    <property type="molecule type" value="Genomic_DNA"/>
</dbReference>
<dbReference type="SUPFAM" id="SSF46894">
    <property type="entry name" value="C-terminal effector domain of the bipartite response regulators"/>
    <property type="match status" value="1"/>
</dbReference>
<dbReference type="Proteomes" id="UP000557772">
    <property type="component" value="Unassembled WGS sequence"/>
</dbReference>
<proteinExistence type="predicted"/>
<gene>
    <name evidence="8" type="ORF">HJ588_13820</name>
</gene>
<dbReference type="PROSITE" id="PS50043">
    <property type="entry name" value="HTH_LUXR_2"/>
    <property type="match status" value="1"/>
</dbReference>
<dbReference type="InterPro" id="IPR039420">
    <property type="entry name" value="WalR-like"/>
</dbReference>
<accession>A0A849AJZ2</accession>
<dbReference type="SMART" id="SM00421">
    <property type="entry name" value="HTH_LUXR"/>
    <property type="match status" value="1"/>
</dbReference>
<dbReference type="Pfam" id="PF00196">
    <property type="entry name" value="GerE"/>
    <property type="match status" value="1"/>
</dbReference>
<evidence type="ECO:0000259" key="7">
    <source>
        <dbReference type="PROSITE" id="PS50110"/>
    </source>
</evidence>
<comment type="caution">
    <text evidence="8">The sequence shown here is derived from an EMBL/GenBank/DDBJ whole genome shotgun (WGS) entry which is preliminary data.</text>
</comment>
<sequence length="229" mass="24237">MGADRRDPAVNSDVQPDVQPDAAVRVLVVDDDAMVRDGFAAIIGSQDDLIVVGTAADGVDAIAAARELRPDVVVMDVRMPALDGIEATRRLLGLPAPPRVLVVTTFEHDSYVYDALLAGASGFLLKRAGAEQLLLAVRTLARTDAVLFPAAIRDLVAARRTRRALPQLTAREQEVLRLLATGLSNAEIAAELVVGAETVKSHVTALLAKLGVRDRTQAVIAAYESGFVG</sequence>
<dbReference type="Gene3D" id="3.40.50.2300">
    <property type="match status" value="1"/>
</dbReference>
<organism evidence="8 9">
    <name type="scientific">Flexivirga aerilata</name>
    <dbReference type="NCBI Taxonomy" id="1656889"/>
    <lineage>
        <taxon>Bacteria</taxon>
        <taxon>Bacillati</taxon>
        <taxon>Actinomycetota</taxon>
        <taxon>Actinomycetes</taxon>
        <taxon>Micrococcales</taxon>
        <taxon>Dermacoccaceae</taxon>
        <taxon>Flexivirga</taxon>
    </lineage>
</organism>
<feature type="domain" description="Response regulatory" evidence="7">
    <location>
        <begin position="25"/>
        <end position="141"/>
    </location>
</feature>
<dbReference type="InterPro" id="IPR011006">
    <property type="entry name" value="CheY-like_superfamily"/>
</dbReference>
<evidence type="ECO:0000256" key="4">
    <source>
        <dbReference type="ARBA" id="ARBA00023163"/>
    </source>
</evidence>
<keyword evidence="2" id="KW-0805">Transcription regulation</keyword>
<dbReference type="PANTHER" id="PTHR43214">
    <property type="entry name" value="TWO-COMPONENT RESPONSE REGULATOR"/>
    <property type="match status" value="1"/>
</dbReference>
<evidence type="ECO:0000256" key="3">
    <source>
        <dbReference type="ARBA" id="ARBA00023125"/>
    </source>
</evidence>
<dbReference type="CDD" id="cd17535">
    <property type="entry name" value="REC_NarL-like"/>
    <property type="match status" value="1"/>
</dbReference>
<feature type="modified residue" description="4-aspartylphosphate" evidence="5">
    <location>
        <position position="76"/>
    </location>
</feature>
<name>A0A849AJZ2_9MICO</name>
<dbReference type="SMART" id="SM00448">
    <property type="entry name" value="REC"/>
    <property type="match status" value="1"/>
</dbReference>
<dbReference type="PANTHER" id="PTHR43214:SF24">
    <property type="entry name" value="TRANSCRIPTIONAL REGULATORY PROTEIN NARL-RELATED"/>
    <property type="match status" value="1"/>
</dbReference>
<dbReference type="PRINTS" id="PR00038">
    <property type="entry name" value="HTHLUXR"/>
</dbReference>
<dbReference type="AlphaFoldDB" id="A0A849AJZ2"/>
<dbReference type="InterPro" id="IPR000792">
    <property type="entry name" value="Tscrpt_reg_LuxR_C"/>
</dbReference>
<feature type="domain" description="HTH luxR-type" evidence="6">
    <location>
        <begin position="161"/>
        <end position="226"/>
    </location>
</feature>
<dbReference type="RefSeq" id="WP_171156520.1">
    <property type="nucleotide sequence ID" value="NZ_JABENB010000002.1"/>
</dbReference>
<dbReference type="InterPro" id="IPR016032">
    <property type="entry name" value="Sig_transdc_resp-reg_C-effctor"/>
</dbReference>
<dbReference type="PROSITE" id="PS00622">
    <property type="entry name" value="HTH_LUXR_1"/>
    <property type="match status" value="1"/>
</dbReference>